<comment type="caution">
    <text evidence="4">The sequence shown here is derived from an EMBL/GenBank/DDBJ whole genome shotgun (WGS) entry which is preliminary data.</text>
</comment>
<evidence type="ECO:0000313" key="5">
    <source>
        <dbReference type="Proteomes" id="UP000291822"/>
    </source>
</evidence>
<gene>
    <name evidence="4" type="ORF">EZM97_06850</name>
</gene>
<accession>A0A4R0Z3S2</accession>
<feature type="coiled-coil region" evidence="1">
    <location>
        <begin position="517"/>
        <end position="585"/>
    </location>
</feature>
<keyword evidence="2" id="KW-0472">Membrane</keyword>
<feature type="domain" description="TIR" evidence="3">
    <location>
        <begin position="18"/>
        <end position="128"/>
    </location>
</feature>
<evidence type="ECO:0000256" key="2">
    <source>
        <dbReference type="SAM" id="Phobius"/>
    </source>
</evidence>
<dbReference type="RefSeq" id="WP_131150197.1">
    <property type="nucleotide sequence ID" value="NZ_SJTG01000001.1"/>
</dbReference>
<keyword evidence="4" id="KW-0675">Receptor</keyword>
<dbReference type="Proteomes" id="UP000291822">
    <property type="component" value="Unassembled WGS sequence"/>
</dbReference>
<dbReference type="SUPFAM" id="SSF52200">
    <property type="entry name" value="Toll/Interleukin receptor TIR domain"/>
    <property type="match status" value="1"/>
</dbReference>
<organism evidence="4 5">
    <name type="scientific">Dyella soli</name>
    <dbReference type="NCBI Taxonomy" id="522319"/>
    <lineage>
        <taxon>Bacteria</taxon>
        <taxon>Pseudomonadati</taxon>
        <taxon>Pseudomonadota</taxon>
        <taxon>Gammaproteobacteria</taxon>
        <taxon>Lysobacterales</taxon>
        <taxon>Rhodanobacteraceae</taxon>
        <taxon>Dyella</taxon>
    </lineage>
</organism>
<dbReference type="SMART" id="SM00028">
    <property type="entry name" value="TPR"/>
    <property type="match status" value="3"/>
</dbReference>
<evidence type="ECO:0000313" key="4">
    <source>
        <dbReference type="EMBL" id="TCI13020.1"/>
    </source>
</evidence>
<name>A0A4R0Z3S2_9GAMM</name>
<protein>
    <submittedName>
        <fullName evidence="4">Toll/interleukin-1 receptor domain-containing protein</fullName>
    </submittedName>
</protein>
<keyword evidence="2" id="KW-0812">Transmembrane</keyword>
<evidence type="ECO:0000256" key="1">
    <source>
        <dbReference type="SAM" id="Coils"/>
    </source>
</evidence>
<dbReference type="AlphaFoldDB" id="A0A4R0Z3S2"/>
<dbReference type="InterPro" id="IPR011990">
    <property type="entry name" value="TPR-like_helical_dom_sf"/>
</dbReference>
<dbReference type="Gene3D" id="1.25.40.10">
    <property type="entry name" value="Tetratricopeptide repeat domain"/>
    <property type="match status" value="2"/>
</dbReference>
<sequence>MPSAAPSTPAPDFRYRAFISYSHHDAAWAEWLHKALETYRIPSRLVGSITSAGKVPRRLTPVFRDRDELASATDLSGKVNEALAESANLIVICSPHSANSRWVEEEVQAFRRLRHPDRIFCLLVEGEPQAEECFVPALRPGRNHRAEPIAADARKDKDGKRNAKLKLIAGMLDVSYDSLRQRELQRRIRRLTAIAAAALFVMAVTTLLAIAALFARHSAVVARADAERRQRQAETLVDFMLGDLAEKLDQVRRLDIMEDVDTKAMQYFASMPNTDVTDQVLAQRAKVLERIGSVRQSQGHLTDAIASFQASSKLAKLLSMRAPNDTDRELQYARTLSYIGQARWFQGELDQARKAFDEARMVLTRAGRQKPLDLELLFELEMVENNIGHVLEAEGRLDEAMAAYRSALQLSGQLVAADPERAEWVVELGGAHNNLGKLALLDGDLITAVAEYSADDAIESRLSAKHPEDNGQRESMLTVRAILGRTLALAGSHEAGAQMLRQSVDMANTLMTSNPQNNDFRENHARYATQLARLERLAGHQAVAAGLTGPALDILEALARQNASNARLQRELAEARLESAAQQLKAGKTAEARAQAQAASDTLEPLLATQPNDRAILLAALTSRLLLAATSTRPDEARRHYVAVNAAVLAQTSGRGDPRMRALQVEALLKLGRKTDVEPTIHHLWESGFRDPAFLEALARAQINYPVNTAFRKHLLADNVVAH</sequence>
<dbReference type="EMBL" id="SJTG01000001">
    <property type="protein sequence ID" value="TCI13020.1"/>
    <property type="molecule type" value="Genomic_DNA"/>
</dbReference>
<evidence type="ECO:0000259" key="3">
    <source>
        <dbReference type="Pfam" id="PF13676"/>
    </source>
</evidence>
<dbReference type="GO" id="GO:0007165">
    <property type="term" value="P:signal transduction"/>
    <property type="evidence" value="ECO:0007669"/>
    <property type="project" value="InterPro"/>
</dbReference>
<dbReference type="Pfam" id="PF13181">
    <property type="entry name" value="TPR_8"/>
    <property type="match status" value="1"/>
</dbReference>
<dbReference type="InterPro" id="IPR019734">
    <property type="entry name" value="TPR_rpt"/>
</dbReference>
<keyword evidence="5" id="KW-1185">Reference proteome</keyword>
<dbReference type="SUPFAM" id="SSF48452">
    <property type="entry name" value="TPR-like"/>
    <property type="match status" value="2"/>
</dbReference>
<dbReference type="InterPro" id="IPR035897">
    <property type="entry name" value="Toll_tir_struct_dom_sf"/>
</dbReference>
<dbReference type="InterPro" id="IPR000157">
    <property type="entry name" value="TIR_dom"/>
</dbReference>
<keyword evidence="1" id="KW-0175">Coiled coil</keyword>
<proteinExistence type="predicted"/>
<feature type="transmembrane region" description="Helical" evidence="2">
    <location>
        <begin position="191"/>
        <end position="215"/>
    </location>
</feature>
<keyword evidence="2" id="KW-1133">Transmembrane helix</keyword>
<reference evidence="4 5" key="1">
    <citation type="submission" date="2019-02" db="EMBL/GenBank/DDBJ databases">
        <title>Dyella amyloliquefaciens sp. nov., isolated from forest soil.</title>
        <authorList>
            <person name="Gao Z.-H."/>
            <person name="Qiu L.-H."/>
        </authorList>
    </citation>
    <scope>NUCLEOTIDE SEQUENCE [LARGE SCALE GENOMIC DNA]</scope>
    <source>
        <strain evidence="4 5">KACC 12747</strain>
    </source>
</reference>
<dbReference type="Gene3D" id="3.40.50.10140">
    <property type="entry name" value="Toll/interleukin-1 receptor homology (TIR) domain"/>
    <property type="match status" value="1"/>
</dbReference>
<dbReference type="Pfam" id="PF13676">
    <property type="entry name" value="TIR_2"/>
    <property type="match status" value="1"/>
</dbReference>